<comment type="caution">
    <text evidence="2">The sequence shown here is derived from an EMBL/GenBank/DDBJ whole genome shotgun (WGS) entry which is preliminary data.</text>
</comment>
<reference evidence="2 3" key="1">
    <citation type="submission" date="2021-04" db="EMBL/GenBank/DDBJ databases">
        <title>Characterization of the biosynthetic gene cluster of new lipopeptides with antitumor activity in the genome of the marine Streptomyces PHM034.</title>
        <authorList>
            <person name="Ceniceros A."/>
            <person name="Canedo L."/>
            <person name="Mendez C."/>
            <person name="Olano C."/>
            <person name="Schleissner C."/>
            <person name="Cuevas C."/>
            <person name="De La Calle F."/>
            <person name="Salas J.A."/>
        </authorList>
    </citation>
    <scope>NUCLEOTIDE SEQUENCE [LARGE SCALE GENOMIC DNA]</scope>
    <source>
        <strain evidence="2 3">PHM034</strain>
    </source>
</reference>
<evidence type="ECO:0000256" key="1">
    <source>
        <dbReference type="SAM" id="MobiDB-lite"/>
    </source>
</evidence>
<keyword evidence="3" id="KW-1185">Reference proteome</keyword>
<feature type="region of interest" description="Disordered" evidence="1">
    <location>
        <begin position="146"/>
        <end position="194"/>
    </location>
</feature>
<dbReference type="AlphaFoldDB" id="A0A941FBJ2"/>
<feature type="compositionally biased region" description="Basic and acidic residues" evidence="1">
    <location>
        <begin position="146"/>
        <end position="175"/>
    </location>
</feature>
<proteinExistence type="predicted"/>
<protein>
    <submittedName>
        <fullName evidence="2">LmbU family transcriptional regulator</fullName>
    </submittedName>
</protein>
<sequence>MERTSDSRARYAMLTGATGPVTLRKTGLIIPARLSLVLWQRVGRELAALSESTTWWLADWVLYGETAYTGRYREVIEDTGLGYQTLRNYAWVARRFEYSRRRENLSFAHHAEVASLEQPEQDYWLRRAEQHEWSRNRLRKEVRSSLAEREGQAAARDTRRTSEERRAAGKEEWAKGENSMARMRPSTSASLRSS</sequence>
<dbReference type="Proteomes" id="UP000682308">
    <property type="component" value="Unassembled WGS sequence"/>
</dbReference>
<accession>A0A941FBJ2</accession>
<dbReference type="NCBIfam" id="NF038070">
    <property type="entry name" value="LmbU_fam_TF"/>
    <property type="match status" value="1"/>
</dbReference>
<dbReference type="EMBL" id="JAGTPG010000001">
    <property type="protein sequence ID" value="MBR8638275.1"/>
    <property type="molecule type" value="Genomic_DNA"/>
</dbReference>
<evidence type="ECO:0000313" key="2">
    <source>
        <dbReference type="EMBL" id="MBR8638275.1"/>
    </source>
</evidence>
<name>A0A941FBJ2_9ACTN</name>
<organism evidence="2 3">
    <name type="scientific">Streptomyces tuirus</name>
    <dbReference type="NCBI Taxonomy" id="68278"/>
    <lineage>
        <taxon>Bacteria</taxon>
        <taxon>Bacillati</taxon>
        <taxon>Actinomycetota</taxon>
        <taxon>Actinomycetes</taxon>
        <taxon>Kitasatosporales</taxon>
        <taxon>Streptomycetaceae</taxon>
        <taxon>Streptomyces</taxon>
    </lineage>
</organism>
<evidence type="ECO:0000313" key="3">
    <source>
        <dbReference type="Proteomes" id="UP000682308"/>
    </source>
</evidence>
<feature type="compositionally biased region" description="Polar residues" evidence="1">
    <location>
        <begin position="185"/>
        <end position="194"/>
    </location>
</feature>
<dbReference type="InterPro" id="IPR049735">
    <property type="entry name" value="NovE/LmbU-like"/>
</dbReference>
<gene>
    <name evidence="2" type="ORF">KEF29_00635</name>
</gene>